<organism evidence="2 3">
    <name type="scientific">Candidatus Campbellbacteria bacterium CG22_combo_CG10-13_8_21_14_all_36_13</name>
    <dbReference type="NCBI Taxonomy" id="1974529"/>
    <lineage>
        <taxon>Bacteria</taxon>
        <taxon>Candidatus Campbelliibacteriota</taxon>
    </lineage>
</organism>
<comment type="caution">
    <text evidence="2">The sequence shown here is derived from an EMBL/GenBank/DDBJ whole genome shotgun (WGS) entry which is preliminary data.</text>
</comment>
<reference evidence="2 3" key="1">
    <citation type="submission" date="2017-09" db="EMBL/GenBank/DDBJ databases">
        <title>Depth-based differentiation of microbial function through sediment-hosted aquifers and enrichment of novel symbionts in the deep terrestrial subsurface.</title>
        <authorList>
            <person name="Probst A.J."/>
            <person name="Ladd B."/>
            <person name="Jarett J.K."/>
            <person name="Geller-Mcgrath D.E."/>
            <person name="Sieber C.M."/>
            <person name="Emerson J.B."/>
            <person name="Anantharaman K."/>
            <person name="Thomas B.C."/>
            <person name="Malmstrom R."/>
            <person name="Stieglmeier M."/>
            <person name="Klingl A."/>
            <person name="Woyke T."/>
            <person name="Ryan C.M."/>
            <person name="Banfield J.F."/>
        </authorList>
    </citation>
    <scope>NUCLEOTIDE SEQUENCE [LARGE SCALE GENOMIC DNA]</scope>
    <source>
        <strain evidence="2">CG22_combo_CG10-13_8_21_14_all_36_13</strain>
    </source>
</reference>
<protein>
    <submittedName>
        <fullName evidence="2">Uncharacterized protein</fullName>
    </submittedName>
</protein>
<dbReference type="EMBL" id="PCTT01000006">
    <property type="protein sequence ID" value="PIP87399.1"/>
    <property type="molecule type" value="Genomic_DNA"/>
</dbReference>
<proteinExistence type="predicted"/>
<dbReference type="AlphaFoldDB" id="A0A2H0E0C6"/>
<keyword evidence="1" id="KW-0812">Transmembrane</keyword>
<feature type="transmembrane region" description="Helical" evidence="1">
    <location>
        <begin position="9"/>
        <end position="31"/>
    </location>
</feature>
<keyword evidence="1" id="KW-1133">Transmembrane helix</keyword>
<evidence type="ECO:0000313" key="3">
    <source>
        <dbReference type="Proteomes" id="UP000231143"/>
    </source>
</evidence>
<sequence>MEEHNNKNLFIAVGVLLLIVLVYFLFFSGGLKSNSNISMNKIDIAGAKTDADKLPGAFPTNTPVELSNITESYSTEYKDDGFIQNSLSYTSQKSLGDIYSEYEKFMEENGYEISNSILDVDFASLEGTIDGDDLSIVVEDSNGTRTVSASYLDR</sequence>
<keyword evidence="1" id="KW-0472">Membrane</keyword>
<accession>A0A2H0E0C6</accession>
<name>A0A2H0E0C6_9BACT</name>
<dbReference type="Proteomes" id="UP000231143">
    <property type="component" value="Unassembled WGS sequence"/>
</dbReference>
<evidence type="ECO:0000256" key="1">
    <source>
        <dbReference type="SAM" id="Phobius"/>
    </source>
</evidence>
<evidence type="ECO:0000313" key="2">
    <source>
        <dbReference type="EMBL" id="PIP87399.1"/>
    </source>
</evidence>
<gene>
    <name evidence="2" type="ORF">COW81_00425</name>
</gene>